<comment type="caution">
    <text evidence="2">The sequence shown here is derived from an EMBL/GenBank/DDBJ whole genome shotgun (WGS) entry which is preliminary data.</text>
</comment>
<reference evidence="2 3" key="1">
    <citation type="journal article" date="2018" name="Front. Plant Sci.">
        <title>Red Clover (Trifolium pratense) and Zigzag Clover (T. medium) - A Picture of Genomic Similarities and Differences.</title>
        <authorList>
            <person name="Dluhosova J."/>
            <person name="Istvanek J."/>
            <person name="Nedelnik J."/>
            <person name="Repkova J."/>
        </authorList>
    </citation>
    <scope>NUCLEOTIDE SEQUENCE [LARGE SCALE GENOMIC DNA]</scope>
    <source>
        <strain evidence="3">cv. 10/8</strain>
        <tissue evidence="2">Leaf</tissue>
    </source>
</reference>
<keyword evidence="3" id="KW-1185">Reference proteome</keyword>
<dbReference type="AlphaFoldDB" id="A0A392MM75"/>
<evidence type="ECO:0000313" key="2">
    <source>
        <dbReference type="EMBL" id="MCH88612.1"/>
    </source>
</evidence>
<evidence type="ECO:0000313" key="3">
    <source>
        <dbReference type="Proteomes" id="UP000265520"/>
    </source>
</evidence>
<gene>
    <name evidence="2" type="ORF">A2U01_0009503</name>
</gene>
<evidence type="ECO:0000256" key="1">
    <source>
        <dbReference type="SAM" id="MobiDB-lite"/>
    </source>
</evidence>
<accession>A0A392MM75</accession>
<dbReference type="Proteomes" id="UP000265520">
    <property type="component" value="Unassembled WGS sequence"/>
</dbReference>
<dbReference type="EMBL" id="LXQA010014501">
    <property type="protein sequence ID" value="MCH88612.1"/>
    <property type="molecule type" value="Genomic_DNA"/>
</dbReference>
<protein>
    <submittedName>
        <fullName evidence="2">CCHC-type integrase-like protein</fullName>
    </submittedName>
</protein>
<sequence>MEVFDSDNNTILRATLSQNRTFQVKISANQSHCPASVKIDDQAWLWHLRSPTKKLNKVPEAIWSGHTSSVKHLRDNATSQGENYVPFELLDEQGNYPDPTPTPPPQNSDQTALRKSNRTSIPNRTLQDYDITPDNMVTPDRDIVHLALFVDTEPVTYAEASKCEEWRQTTKEEIDAIERNHTWDLVNLPTNKKPIMVKWIYRLKHLPDGTITKYKA</sequence>
<proteinExistence type="predicted"/>
<feature type="compositionally biased region" description="Polar residues" evidence="1">
    <location>
        <begin position="107"/>
        <end position="126"/>
    </location>
</feature>
<feature type="non-terminal residue" evidence="2">
    <location>
        <position position="216"/>
    </location>
</feature>
<name>A0A392MM75_9FABA</name>
<feature type="region of interest" description="Disordered" evidence="1">
    <location>
        <begin position="90"/>
        <end position="128"/>
    </location>
</feature>
<organism evidence="2 3">
    <name type="scientific">Trifolium medium</name>
    <dbReference type="NCBI Taxonomy" id="97028"/>
    <lineage>
        <taxon>Eukaryota</taxon>
        <taxon>Viridiplantae</taxon>
        <taxon>Streptophyta</taxon>
        <taxon>Embryophyta</taxon>
        <taxon>Tracheophyta</taxon>
        <taxon>Spermatophyta</taxon>
        <taxon>Magnoliopsida</taxon>
        <taxon>eudicotyledons</taxon>
        <taxon>Gunneridae</taxon>
        <taxon>Pentapetalae</taxon>
        <taxon>rosids</taxon>
        <taxon>fabids</taxon>
        <taxon>Fabales</taxon>
        <taxon>Fabaceae</taxon>
        <taxon>Papilionoideae</taxon>
        <taxon>50 kb inversion clade</taxon>
        <taxon>NPAAA clade</taxon>
        <taxon>Hologalegina</taxon>
        <taxon>IRL clade</taxon>
        <taxon>Trifolieae</taxon>
        <taxon>Trifolium</taxon>
    </lineage>
</organism>